<accession>A0A9P4QUR1</accession>
<proteinExistence type="predicted"/>
<evidence type="ECO:0000256" key="1">
    <source>
        <dbReference type="SAM" id="SignalP"/>
    </source>
</evidence>
<organism evidence="2 3">
    <name type="scientific">Polyplosphaeria fusca</name>
    <dbReference type="NCBI Taxonomy" id="682080"/>
    <lineage>
        <taxon>Eukaryota</taxon>
        <taxon>Fungi</taxon>
        <taxon>Dikarya</taxon>
        <taxon>Ascomycota</taxon>
        <taxon>Pezizomycotina</taxon>
        <taxon>Dothideomycetes</taxon>
        <taxon>Pleosporomycetidae</taxon>
        <taxon>Pleosporales</taxon>
        <taxon>Tetraplosphaeriaceae</taxon>
        <taxon>Polyplosphaeria</taxon>
    </lineage>
</organism>
<feature type="chain" id="PRO_5040307345" description="Secreted protein" evidence="1">
    <location>
        <begin position="24"/>
        <end position="101"/>
    </location>
</feature>
<dbReference type="Proteomes" id="UP000799444">
    <property type="component" value="Unassembled WGS sequence"/>
</dbReference>
<evidence type="ECO:0008006" key="4">
    <source>
        <dbReference type="Google" id="ProtNLM"/>
    </source>
</evidence>
<gene>
    <name evidence="2" type="ORF">EJ04DRAFT_523806</name>
</gene>
<protein>
    <recommendedName>
        <fullName evidence="4">Secreted protein</fullName>
    </recommendedName>
</protein>
<name>A0A9P4QUR1_9PLEO</name>
<evidence type="ECO:0000313" key="3">
    <source>
        <dbReference type="Proteomes" id="UP000799444"/>
    </source>
</evidence>
<keyword evidence="1" id="KW-0732">Signal</keyword>
<dbReference type="EMBL" id="ML996150">
    <property type="protein sequence ID" value="KAF2734253.1"/>
    <property type="molecule type" value="Genomic_DNA"/>
</dbReference>
<keyword evidence="3" id="KW-1185">Reference proteome</keyword>
<dbReference type="AlphaFoldDB" id="A0A9P4QUR1"/>
<evidence type="ECO:0000313" key="2">
    <source>
        <dbReference type="EMBL" id="KAF2734253.1"/>
    </source>
</evidence>
<feature type="signal peptide" evidence="1">
    <location>
        <begin position="1"/>
        <end position="23"/>
    </location>
</feature>
<reference evidence="2" key="1">
    <citation type="journal article" date="2020" name="Stud. Mycol.">
        <title>101 Dothideomycetes genomes: a test case for predicting lifestyles and emergence of pathogens.</title>
        <authorList>
            <person name="Haridas S."/>
            <person name="Albert R."/>
            <person name="Binder M."/>
            <person name="Bloem J."/>
            <person name="Labutti K."/>
            <person name="Salamov A."/>
            <person name="Andreopoulos B."/>
            <person name="Baker S."/>
            <person name="Barry K."/>
            <person name="Bills G."/>
            <person name="Bluhm B."/>
            <person name="Cannon C."/>
            <person name="Castanera R."/>
            <person name="Culley D."/>
            <person name="Daum C."/>
            <person name="Ezra D."/>
            <person name="Gonzalez J."/>
            <person name="Henrissat B."/>
            <person name="Kuo A."/>
            <person name="Liang C."/>
            <person name="Lipzen A."/>
            <person name="Lutzoni F."/>
            <person name="Magnuson J."/>
            <person name="Mondo S."/>
            <person name="Nolan M."/>
            <person name="Ohm R."/>
            <person name="Pangilinan J."/>
            <person name="Park H.-J."/>
            <person name="Ramirez L."/>
            <person name="Alfaro M."/>
            <person name="Sun H."/>
            <person name="Tritt A."/>
            <person name="Yoshinaga Y."/>
            <person name="Zwiers L.-H."/>
            <person name="Turgeon B."/>
            <person name="Goodwin S."/>
            <person name="Spatafora J."/>
            <person name="Crous P."/>
            <person name="Grigoriev I."/>
        </authorList>
    </citation>
    <scope>NUCLEOTIDE SEQUENCE</scope>
    <source>
        <strain evidence="2">CBS 125425</strain>
    </source>
</reference>
<comment type="caution">
    <text evidence="2">The sequence shown here is derived from an EMBL/GenBank/DDBJ whole genome shotgun (WGS) entry which is preliminary data.</text>
</comment>
<sequence length="101" mass="10779">MLLVGLLLLVDLLLLVSLSLLRGHAHIAGQSLLAGGSTATGGSTAAGGSVSASRGRTCRWWVSNLRLSAVGREWRMATRYRVQRSERFQDDCVGGVEVVLD</sequence>